<dbReference type="CDD" id="cd04480">
    <property type="entry name" value="RPA1_DBD_A_like"/>
    <property type="match status" value="1"/>
</dbReference>
<dbReference type="Pfam" id="PF02721">
    <property type="entry name" value="DUF223"/>
    <property type="match status" value="1"/>
</dbReference>
<name>A0A445KD76_GLYSO</name>
<dbReference type="SUPFAM" id="SSF50249">
    <property type="entry name" value="Nucleic acid-binding proteins"/>
    <property type="match status" value="1"/>
</dbReference>
<evidence type="ECO:0000313" key="4">
    <source>
        <dbReference type="Proteomes" id="UP000289340"/>
    </source>
</evidence>
<comment type="caution">
    <text evidence="3">The sequence shown here is derived from an EMBL/GenBank/DDBJ whole genome shotgun (WGS) entry which is preliminary data.</text>
</comment>
<protein>
    <recommendedName>
        <fullName evidence="2">Replication protein A 70 kDa DNA-binding subunit B/D first OB fold domain-containing protein</fullName>
    </recommendedName>
</protein>
<feature type="compositionally biased region" description="Polar residues" evidence="1">
    <location>
        <begin position="303"/>
        <end position="315"/>
    </location>
</feature>
<dbReference type="Gene3D" id="2.40.50.140">
    <property type="entry name" value="Nucleic acid-binding proteins"/>
    <property type="match status" value="2"/>
</dbReference>
<proteinExistence type="predicted"/>
<sequence length="323" mass="37148">VIHSLFVYRINAFPLTSAYKIIHSLFVYMINAFPLTRIMARIPYKIKNINGSKETLKLAVRITDLWFVGTPNKSEQAEMVIVDSDGDEIHVVCKQDQLKSWKLDLKENCTYVMHNFKVMKNDGQFRVYDHQYKLAFTGVIVVRQSNLDGLPFKKFKFAEFYNVIVGHFQPGLLFLQYLVELENDGPISVLLTNARIKEGFYPPSISNSLKASKLLINQPVVKIQEFNQRYRLEVIVNHKDKSTKFLLWDHECTELIGQSVDEVNRLKIAQSLSVTVDHDPLLELPLTPTKRQTSNECDDEARSSQISPTQLSSNKLGKHCQIE</sequence>
<evidence type="ECO:0000259" key="2">
    <source>
        <dbReference type="Pfam" id="PF02721"/>
    </source>
</evidence>
<feature type="non-terminal residue" evidence="3">
    <location>
        <position position="1"/>
    </location>
</feature>
<dbReference type="AlphaFoldDB" id="A0A445KD76"/>
<dbReference type="InterPro" id="IPR012340">
    <property type="entry name" value="NA-bd_OB-fold"/>
</dbReference>
<evidence type="ECO:0000313" key="3">
    <source>
        <dbReference type="EMBL" id="RZC08811.1"/>
    </source>
</evidence>
<organism evidence="3 4">
    <name type="scientific">Glycine soja</name>
    <name type="common">Wild soybean</name>
    <dbReference type="NCBI Taxonomy" id="3848"/>
    <lineage>
        <taxon>Eukaryota</taxon>
        <taxon>Viridiplantae</taxon>
        <taxon>Streptophyta</taxon>
        <taxon>Embryophyta</taxon>
        <taxon>Tracheophyta</taxon>
        <taxon>Spermatophyta</taxon>
        <taxon>Magnoliopsida</taxon>
        <taxon>eudicotyledons</taxon>
        <taxon>Gunneridae</taxon>
        <taxon>Pentapetalae</taxon>
        <taxon>rosids</taxon>
        <taxon>fabids</taxon>
        <taxon>Fabales</taxon>
        <taxon>Fabaceae</taxon>
        <taxon>Papilionoideae</taxon>
        <taxon>50 kb inversion clade</taxon>
        <taxon>NPAAA clade</taxon>
        <taxon>indigoferoid/millettioid clade</taxon>
        <taxon>Phaseoleae</taxon>
        <taxon>Glycine</taxon>
        <taxon>Glycine subgen. Soja</taxon>
    </lineage>
</organism>
<evidence type="ECO:0000256" key="1">
    <source>
        <dbReference type="SAM" id="MobiDB-lite"/>
    </source>
</evidence>
<feature type="region of interest" description="Disordered" evidence="1">
    <location>
        <begin position="286"/>
        <end position="323"/>
    </location>
</feature>
<dbReference type="Proteomes" id="UP000289340">
    <property type="component" value="Chromosome 6"/>
</dbReference>
<dbReference type="InterPro" id="IPR003871">
    <property type="entry name" value="RFA1B/D_OB_1st"/>
</dbReference>
<dbReference type="EMBL" id="QZWG01000006">
    <property type="protein sequence ID" value="RZC08811.1"/>
    <property type="molecule type" value="Genomic_DNA"/>
</dbReference>
<reference evidence="3 4" key="1">
    <citation type="submission" date="2018-09" db="EMBL/GenBank/DDBJ databases">
        <title>A high-quality reference genome of wild soybean provides a powerful tool to mine soybean genomes.</title>
        <authorList>
            <person name="Xie M."/>
            <person name="Chung C.Y.L."/>
            <person name="Li M.-W."/>
            <person name="Wong F.-L."/>
            <person name="Chan T.-F."/>
            <person name="Lam H.-M."/>
        </authorList>
    </citation>
    <scope>NUCLEOTIDE SEQUENCE [LARGE SCALE GENOMIC DNA]</scope>
    <source>
        <strain evidence="4">cv. W05</strain>
        <tissue evidence="3">Hypocotyl of etiolated seedlings</tissue>
    </source>
</reference>
<accession>A0A445KD76</accession>
<keyword evidence="4" id="KW-1185">Reference proteome</keyword>
<feature type="domain" description="Replication protein A 70 kDa DNA-binding subunit B/D first OB fold" evidence="2">
    <location>
        <begin position="46"/>
        <end position="144"/>
    </location>
</feature>
<gene>
    <name evidence="3" type="ORF">D0Y65_015493</name>
</gene>